<comment type="caution">
    <text evidence="2">The sequence shown here is derived from an EMBL/GenBank/DDBJ whole genome shotgun (WGS) entry which is preliminary data.</text>
</comment>
<dbReference type="EMBL" id="AFAR01000260">
    <property type="protein sequence ID" value="EGF24918.1"/>
    <property type="molecule type" value="Genomic_DNA"/>
</dbReference>
<dbReference type="PATRIC" id="fig|991778.3.peg.5466"/>
<sequence>MVGIEKLLGRRDRLRIGIERSGGLPGLVTAERLANAGPVNLQPHGGGLGLQAFADAGHGVGAGNGVGVGQVGGGHDGWVPGLSESTKNAPPTETIDEASAKR</sequence>
<evidence type="ECO:0000256" key="1">
    <source>
        <dbReference type="SAM" id="MobiDB-lite"/>
    </source>
</evidence>
<evidence type="ECO:0000313" key="3">
    <source>
        <dbReference type="Proteomes" id="UP000006222"/>
    </source>
</evidence>
<reference evidence="2 3" key="1">
    <citation type="journal article" date="2013" name="Mar. Genomics">
        <title>Expression of sulfatases in Rhodopirellula baltica and the diversity of sulfatases in the genus Rhodopirellula.</title>
        <authorList>
            <person name="Wegner C.E."/>
            <person name="Richter-Heitmann T."/>
            <person name="Klindworth A."/>
            <person name="Klockow C."/>
            <person name="Richter M."/>
            <person name="Achstetter T."/>
            <person name="Glockner F.O."/>
            <person name="Harder J."/>
        </authorList>
    </citation>
    <scope>NUCLEOTIDE SEQUENCE [LARGE SCALE GENOMIC DNA]</scope>
    <source>
        <strain evidence="2 3">WH47</strain>
    </source>
</reference>
<proteinExistence type="predicted"/>
<accession>F2AZK6</accession>
<feature type="region of interest" description="Disordered" evidence="1">
    <location>
        <begin position="67"/>
        <end position="102"/>
    </location>
</feature>
<dbReference type="Proteomes" id="UP000006222">
    <property type="component" value="Unassembled WGS sequence"/>
</dbReference>
<name>F2AZK6_RHOBT</name>
<organism evidence="2 3">
    <name type="scientific">Rhodopirellula baltica WH47</name>
    <dbReference type="NCBI Taxonomy" id="991778"/>
    <lineage>
        <taxon>Bacteria</taxon>
        <taxon>Pseudomonadati</taxon>
        <taxon>Planctomycetota</taxon>
        <taxon>Planctomycetia</taxon>
        <taxon>Pirellulales</taxon>
        <taxon>Pirellulaceae</taxon>
        <taxon>Rhodopirellula</taxon>
    </lineage>
</organism>
<dbReference type="AlphaFoldDB" id="F2AZK6"/>
<protein>
    <submittedName>
        <fullName evidence="2">Uncharacterized protein</fullName>
    </submittedName>
</protein>
<feature type="compositionally biased region" description="Gly residues" evidence="1">
    <location>
        <begin position="67"/>
        <end position="76"/>
    </location>
</feature>
<gene>
    <name evidence="2" type="ORF">RBWH47_01622</name>
</gene>
<evidence type="ECO:0000313" key="2">
    <source>
        <dbReference type="EMBL" id="EGF24918.1"/>
    </source>
</evidence>